<dbReference type="PROSITE" id="PS00092">
    <property type="entry name" value="N6_MTASE"/>
    <property type="match status" value="1"/>
</dbReference>
<keyword evidence="9" id="KW-1185">Reference proteome</keyword>
<name>A0ABS7I4N2_9HYPH</name>
<dbReference type="Gene3D" id="3.40.50.150">
    <property type="entry name" value="Vaccinia Virus protein VP39"/>
    <property type="match status" value="1"/>
</dbReference>
<dbReference type="RefSeq" id="WP_220717065.1">
    <property type="nucleotide sequence ID" value="NZ_JAIFRO010000003.1"/>
</dbReference>
<evidence type="ECO:0000259" key="7">
    <source>
        <dbReference type="Pfam" id="PF01555"/>
    </source>
</evidence>
<dbReference type="PIRSF" id="PIRSF015855">
    <property type="entry name" value="TypeIII_Mtase_mKpnI"/>
    <property type="match status" value="1"/>
</dbReference>
<accession>A0ABS7I4N2</accession>
<evidence type="ECO:0000256" key="6">
    <source>
        <dbReference type="ARBA" id="ARBA00047942"/>
    </source>
</evidence>
<dbReference type="InterPro" id="IPR002941">
    <property type="entry name" value="DNA_methylase_N4/N6"/>
</dbReference>
<dbReference type="EC" id="2.1.1.72" evidence="2"/>
<evidence type="ECO:0000313" key="8">
    <source>
        <dbReference type="EMBL" id="MBX4335759.1"/>
    </source>
</evidence>
<dbReference type="PANTHER" id="PTHR13370:SF3">
    <property type="entry name" value="TRNA (GUANINE(10)-N2)-METHYLTRANSFERASE HOMOLOG"/>
    <property type="match status" value="1"/>
</dbReference>
<keyword evidence="5" id="KW-0949">S-adenosyl-L-methionine</keyword>
<evidence type="ECO:0000313" key="9">
    <source>
        <dbReference type="Proteomes" id="UP000746918"/>
    </source>
</evidence>
<keyword evidence="3" id="KW-0489">Methyltransferase</keyword>
<dbReference type="Pfam" id="PF01555">
    <property type="entry name" value="N6_N4_Mtase"/>
    <property type="match status" value="1"/>
</dbReference>
<comment type="caution">
    <text evidence="8">The sequence shown here is derived from an EMBL/GenBank/DDBJ whole genome shotgun (WGS) entry which is preliminary data.</text>
</comment>
<evidence type="ECO:0000256" key="2">
    <source>
        <dbReference type="ARBA" id="ARBA00011900"/>
    </source>
</evidence>
<keyword evidence="4" id="KW-0808">Transferase</keyword>
<dbReference type="Proteomes" id="UP000746918">
    <property type="component" value="Unassembled WGS sequence"/>
</dbReference>
<comment type="catalytic activity">
    <reaction evidence="6">
        <text>a 2'-deoxyadenosine in DNA + S-adenosyl-L-methionine = an N(6)-methyl-2'-deoxyadenosine in DNA + S-adenosyl-L-homocysteine + H(+)</text>
        <dbReference type="Rhea" id="RHEA:15197"/>
        <dbReference type="Rhea" id="RHEA-COMP:12418"/>
        <dbReference type="Rhea" id="RHEA-COMP:12419"/>
        <dbReference type="ChEBI" id="CHEBI:15378"/>
        <dbReference type="ChEBI" id="CHEBI:57856"/>
        <dbReference type="ChEBI" id="CHEBI:59789"/>
        <dbReference type="ChEBI" id="CHEBI:90615"/>
        <dbReference type="ChEBI" id="CHEBI:90616"/>
        <dbReference type="EC" id="2.1.1.72"/>
    </reaction>
</comment>
<protein>
    <recommendedName>
        <fullName evidence="2">site-specific DNA-methyltransferase (adenine-specific)</fullName>
        <ecNumber evidence="2">2.1.1.72</ecNumber>
    </recommendedName>
</protein>
<comment type="similarity">
    <text evidence="1">Belongs to the N(4)/N(6)-methyltransferase family.</text>
</comment>
<dbReference type="SUPFAM" id="SSF53335">
    <property type="entry name" value="S-adenosyl-L-methionine-dependent methyltransferases"/>
    <property type="match status" value="1"/>
</dbReference>
<proteinExistence type="inferred from homology"/>
<evidence type="ECO:0000256" key="1">
    <source>
        <dbReference type="ARBA" id="ARBA00006594"/>
    </source>
</evidence>
<dbReference type="PRINTS" id="PR00506">
    <property type="entry name" value="D21N6MTFRASE"/>
</dbReference>
<evidence type="ECO:0000256" key="3">
    <source>
        <dbReference type="ARBA" id="ARBA00022603"/>
    </source>
</evidence>
<evidence type="ECO:0000256" key="4">
    <source>
        <dbReference type="ARBA" id="ARBA00022679"/>
    </source>
</evidence>
<feature type="domain" description="DNA methylase N-4/N-6" evidence="7">
    <location>
        <begin position="70"/>
        <end position="363"/>
    </location>
</feature>
<reference evidence="8 9" key="1">
    <citation type="submission" date="2021-08" db="EMBL/GenBank/DDBJ databases">
        <title>Bartonella raoulti 094 sp. nov.</title>
        <authorList>
            <person name="Zgheib R."/>
            <person name="Hammoud A."/>
        </authorList>
    </citation>
    <scope>NUCLEOTIDE SEQUENCE [LARGE SCALE GENOMIC DNA]</scope>
    <source>
        <strain evidence="8 9">094</strain>
    </source>
</reference>
<organism evidence="8 9">
    <name type="scientific">Bartonella raoultii</name>
    <dbReference type="NCBI Taxonomy" id="1457020"/>
    <lineage>
        <taxon>Bacteria</taxon>
        <taxon>Pseudomonadati</taxon>
        <taxon>Pseudomonadota</taxon>
        <taxon>Alphaproteobacteria</taxon>
        <taxon>Hyphomicrobiales</taxon>
        <taxon>Bartonellaceae</taxon>
        <taxon>Bartonella</taxon>
    </lineage>
</organism>
<dbReference type="InterPro" id="IPR002052">
    <property type="entry name" value="DNA_methylase_N6_adenine_CS"/>
</dbReference>
<gene>
    <name evidence="8" type="ORF">K3248_04010</name>
</gene>
<dbReference type="InterPro" id="IPR002295">
    <property type="entry name" value="N4/N6-MTase_EcoPI_Mod-like"/>
</dbReference>
<evidence type="ECO:0000256" key="5">
    <source>
        <dbReference type="ARBA" id="ARBA00022691"/>
    </source>
</evidence>
<dbReference type="InterPro" id="IPR029063">
    <property type="entry name" value="SAM-dependent_MTases_sf"/>
</dbReference>
<dbReference type="PANTHER" id="PTHR13370">
    <property type="entry name" value="RNA METHYLASE-RELATED"/>
    <property type="match status" value="1"/>
</dbReference>
<dbReference type="EMBL" id="JAIFRO010000003">
    <property type="protein sequence ID" value="MBX4335759.1"/>
    <property type="molecule type" value="Genomic_DNA"/>
</dbReference>
<sequence>MSRNKQKLELTWIGKEKRPKLEPRILLEDLEKSYHASHQISSQDIFDNKLIFGDNLLALKALEQEYTGKVKCIYIDPPYNTGNAFEYYEDGLEHSIWLSLMRDRLELLHHLLADDGSIWINLDDNEAHYAKVICDEIFGRKNFIANVIWQKKHTRSNDSQWLSDNHDHILIFAKNRDFWKRNLLPRDDNNSKNYKNPDNDPRGIWASGPCHVKTPNIKDIYEIITPSGRKVMPPTGTSWRFSKKKMEELITDNRIYFGPNGDNIPRYKRFKTEVQDGLVPITVWLKEEVGHNQDAKKEVKQFNPKDVFSTPKPERLVERILTISTNPGDLVLDSFAGSGTTGAVAHKMGRKWIMIELGEHCHTHIIPRLKQVIDGTDQGGISQSVNWQGGGGFRYYRLAPSLLEKDPWGQWIISRKYNAAMLSEAMCKHMGFTYAPDENHYWMQGYSTETDYIYVTTSAMTHDQLRLMSEEVGSHRTLLICCTAFDTKETFFENLTLTKIPRAILEKCEWGRDGYSLNIANLEPMVVVKESNKDIDNVQAELDLFE</sequence>